<dbReference type="NCBIfam" id="TIGR00277">
    <property type="entry name" value="HDIG"/>
    <property type="match status" value="1"/>
</dbReference>
<protein>
    <submittedName>
        <fullName evidence="2">Metal dependent phosphohydrolase</fullName>
    </submittedName>
</protein>
<sequence>MPSYEDALKLLFEYTESENLRKHAFAVEAAMRAYARKFGEDEEKWAIVGLLHDFDYEKFPTPDQHPWVGSKILEERGYPEDIRKAILGHADYTGVPRDTLMAKVLYACDELCGFITAVALVRPNKKLEEVTVESVKKKLKDKAFARSVNRNDIYKGAEELGIPLDEHIQFVIDAMKSIADKLGL</sequence>
<evidence type="ECO:0000259" key="1">
    <source>
        <dbReference type="SMART" id="SM00471"/>
    </source>
</evidence>
<reference evidence="3" key="1">
    <citation type="submission" date="2015-11" db="EMBL/GenBank/DDBJ databases">
        <authorList>
            <person name="Varghese N."/>
        </authorList>
    </citation>
    <scope>NUCLEOTIDE SEQUENCE [LARGE SCALE GENOMIC DNA]</scope>
    <source>
        <strain evidence="3">JGI-23</strain>
    </source>
</reference>
<dbReference type="OrthoDB" id="9801160at2"/>
<dbReference type="SUPFAM" id="SSF109604">
    <property type="entry name" value="HD-domain/PDEase-like"/>
    <property type="match status" value="1"/>
</dbReference>
<dbReference type="AlphaFoldDB" id="A0A0N7MW89"/>
<dbReference type="InterPro" id="IPR003607">
    <property type="entry name" value="HD/PDEase_dom"/>
</dbReference>
<organism evidence="2 3">
    <name type="scientific">Candidatus Chryseopegocella kryptomonas</name>
    <dbReference type="NCBI Taxonomy" id="1633643"/>
    <lineage>
        <taxon>Bacteria</taxon>
        <taxon>Pseudomonadati</taxon>
        <taxon>Candidatus Kryptoniota</taxon>
        <taxon>Candidatus Chryseopegocella</taxon>
    </lineage>
</organism>
<dbReference type="Pfam" id="PF01966">
    <property type="entry name" value="HD"/>
    <property type="match status" value="1"/>
</dbReference>
<dbReference type="PANTHER" id="PTHR38659:SF1">
    <property type="entry name" value="METAL DEPENDENT PHOSPHOHYDROLASE"/>
    <property type="match status" value="1"/>
</dbReference>
<evidence type="ECO:0000313" key="2">
    <source>
        <dbReference type="EMBL" id="CUS97971.1"/>
    </source>
</evidence>
<keyword evidence="2" id="KW-0378">Hydrolase</keyword>
<evidence type="ECO:0000313" key="3">
    <source>
        <dbReference type="Proteomes" id="UP000199197"/>
    </source>
</evidence>
<dbReference type="CDD" id="cd00077">
    <property type="entry name" value="HDc"/>
    <property type="match status" value="1"/>
</dbReference>
<dbReference type="PANTHER" id="PTHR38659">
    <property type="entry name" value="METAL-DEPENDENT PHOSPHOHYDROLASE"/>
    <property type="match status" value="1"/>
</dbReference>
<dbReference type="GO" id="GO:0016787">
    <property type="term" value="F:hydrolase activity"/>
    <property type="evidence" value="ECO:0007669"/>
    <property type="project" value="UniProtKB-KW"/>
</dbReference>
<dbReference type="RefSeq" id="WP_092347676.1">
    <property type="nucleotide sequence ID" value="NZ_CZVW01000003.1"/>
</dbReference>
<feature type="domain" description="HD/PDEase" evidence="1">
    <location>
        <begin position="16"/>
        <end position="123"/>
    </location>
</feature>
<proteinExistence type="predicted"/>
<dbReference type="Gene3D" id="1.10.3210.10">
    <property type="entry name" value="Hypothetical protein af1432"/>
    <property type="match status" value="2"/>
</dbReference>
<accession>A0A0N7MW89</accession>
<dbReference type="InterPro" id="IPR006675">
    <property type="entry name" value="HDIG_dom"/>
</dbReference>
<dbReference type="InterPro" id="IPR006674">
    <property type="entry name" value="HD_domain"/>
</dbReference>
<gene>
    <name evidence="2" type="ORF">JGI23_00399</name>
</gene>
<dbReference type="Proteomes" id="UP000199197">
    <property type="component" value="Unassembled WGS sequence"/>
</dbReference>
<keyword evidence="3" id="KW-1185">Reference proteome</keyword>
<dbReference type="SMART" id="SM00471">
    <property type="entry name" value="HDc"/>
    <property type="match status" value="1"/>
</dbReference>
<name>A0A0N7MW89_9BACT</name>
<dbReference type="EMBL" id="CZVW01000003">
    <property type="protein sequence ID" value="CUS97971.1"/>
    <property type="molecule type" value="Genomic_DNA"/>
</dbReference>